<evidence type="ECO:0000259" key="1">
    <source>
        <dbReference type="Pfam" id="PF14258"/>
    </source>
</evidence>
<gene>
    <name evidence="2" type="ORF">ACFOMG_14480</name>
</gene>
<reference evidence="3" key="1">
    <citation type="journal article" date="2019" name="Int. J. Syst. Evol. Microbiol.">
        <title>The Global Catalogue of Microorganisms (GCM) 10K type strain sequencing project: providing services to taxonomists for standard genome sequencing and annotation.</title>
        <authorList>
            <consortium name="The Broad Institute Genomics Platform"/>
            <consortium name="The Broad Institute Genome Sequencing Center for Infectious Disease"/>
            <person name="Wu L."/>
            <person name="Ma J."/>
        </authorList>
    </citation>
    <scope>NUCLEOTIDE SEQUENCE [LARGE SCALE GENOMIC DNA]</scope>
    <source>
        <strain evidence="3">KCTC 42424</strain>
    </source>
</reference>
<accession>A0ABV7VWB1</accession>
<dbReference type="RefSeq" id="WP_376867638.1">
    <property type="nucleotide sequence ID" value="NZ_JBHRYB010000014.1"/>
</dbReference>
<dbReference type="EMBL" id="JBHRYB010000014">
    <property type="protein sequence ID" value="MFC3681308.1"/>
    <property type="molecule type" value="Genomic_DNA"/>
</dbReference>
<organism evidence="2 3">
    <name type="scientific">Bacterioplanoides pacificum</name>
    <dbReference type="NCBI Taxonomy" id="1171596"/>
    <lineage>
        <taxon>Bacteria</taxon>
        <taxon>Pseudomonadati</taxon>
        <taxon>Pseudomonadota</taxon>
        <taxon>Gammaproteobacteria</taxon>
        <taxon>Oceanospirillales</taxon>
        <taxon>Oceanospirillaceae</taxon>
        <taxon>Bacterioplanoides</taxon>
    </lineage>
</organism>
<evidence type="ECO:0000313" key="3">
    <source>
        <dbReference type="Proteomes" id="UP001595722"/>
    </source>
</evidence>
<comment type="caution">
    <text evidence="2">The sequence shown here is derived from an EMBL/GenBank/DDBJ whole genome shotgun (WGS) entry which is preliminary data.</text>
</comment>
<dbReference type="Proteomes" id="UP001595722">
    <property type="component" value="Unassembled WGS sequence"/>
</dbReference>
<evidence type="ECO:0000313" key="2">
    <source>
        <dbReference type="EMBL" id="MFC3681308.1"/>
    </source>
</evidence>
<feature type="domain" description="DUF4350" evidence="1">
    <location>
        <begin position="39"/>
        <end position="210"/>
    </location>
</feature>
<dbReference type="InterPro" id="IPR025646">
    <property type="entry name" value="DUF4350"/>
</dbReference>
<name>A0ABV7VWB1_9GAMM</name>
<protein>
    <submittedName>
        <fullName evidence="2">DUF4350 domain-containing protein</fullName>
    </submittedName>
</protein>
<sequence>MSLNKVIALVLLLLLGLSGWWLAQQIVVSYEDRRHPPAYEIRNNPLAALEQLLLKRGQAVSSHTDRQPLAELPPASDTILLRDLSQPLLNDQQQRLLSWVRAGGHLVYEVNQNLLYSHSPPDDTDTPDNNTLWRQLGVDAQHPEERVYAGLHAQFSQAGESGYVRLESDHILTTEDDSAQAILTSELGVHGYRLSVGQGQVTLLTDSRFMDTPRVWLTNQEFSIDYYSTGLNQHDAASFALLLLQQRDGNTWLIHDTGSISLLQLIYRDFPLTSSLVSLWLVLFFMYLLRHLGPRHSEESSNQQNLQQHLTQAGLFHWRRDKGHFLLNSWRQRLIRRLQQRQPQLAGCEPQRMAEILAKQCQHSKAQILQALTGYSTTQTDLMIQVQVLKTLWKI</sequence>
<proteinExistence type="predicted"/>
<keyword evidence="3" id="KW-1185">Reference proteome</keyword>
<dbReference type="Pfam" id="PF14258">
    <property type="entry name" value="DUF4350"/>
    <property type="match status" value="1"/>
</dbReference>